<evidence type="ECO:0000256" key="3">
    <source>
        <dbReference type="ARBA" id="ARBA00022723"/>
    </source>
</evidence>
<dbReference type="SUPFAM" id="SSF81296">
    <property type="entry name" value="E set domains"/>
    <property type="match status" value="1"/>
</dbReference>
<dbReference type="GO" id="GO:0008482">
    <property type="term" value="F:sulfite oxidase activity"/>
    <property type="evidence" value="ECO:0007669"/>
    <property type="project" value="TreeGrafter"/>
</dbReference>
<dbReference type="InterPro" id="IPR005066">
    <property type="entry name" value="MoCF_OxRdtse_dimer"/>
</dbReference>
<feature type="domain" description="Oxidoreductase molybdopterin-binding" evidence="6">
    <location>
        <begin position="64"/>
        <end position="241"/>
    </location>
</feature>
<evidence type="ECO:0000313" key="8">
    <source>
        <dbReference type="EMBL" id="SDU88031.1"/>
    </source>
</evidence>
<dbReference type="InterPro" id="IPR014756">
    <property type="entry name" value="Ig_E-set"/>
</dbReference>
<keyword evidence="2" id="KW-0500">Molybdenum</keyword>
<dbReference type="Proteomes" id="UP000198825">
    <property type="component" value="Chromosome I"/>
</dbReference>
<keyword evidence="4" id="KW-0560">Oxidoreductase</keyword>
<dbReference type="GO" id="GO:0043546">
    <property type="term" value="F:molybdopterin cofactor binding"/>
    <property type="evidence" value="ECO:0007669"/>
    <property type="project" value="TreeGrafter"/>
</dbReference>
<feature type="domain" description="Moybdenum cofactor oxidoreductase dimerisation" evidence="7">
    <location>
        <begin position="271"/>
        <end position="382"/>
    </location>
</feature>
<protein>
    <submittedName>
        <fullName evidence="8">Sulfite dehydrogenase (Cytochrome) subunit SorA apoprotein</fullName>
    </submittedName>
</protein>
<keyword evidence="3" id="KW-0479">Metal-binding</keyword>
<dbReference type="Pfam" id="PF03404">
    <property type="entry name" value="Mo-co_dimer"/>
    <property type="match status" value="1"/>
</dbReference>
<evidence type="ECO:0000313" key="9">
    <source>
        <dbReference type="Proteomes" id="UP000198825"/>
    </source>
</evidence>
<dbReference type="SUPFAM" id="SSF56524">
    <property type="entry name" value="Oxidoreductase molybdopterin-binding domain"/>
    <property type="match status" value="1"/>
</dbReference>
<dbReference type="PANTHER" id="PTHR19372">
    <property type="entry name" value="SULFITE REDUCTASE"/>
    <property type="match status" value="1"/>
</dbReference>
<evidence type="ECO:0000259" key="7">
    <source>
        <dbReference type="Pfam" id="PF03404"/>
    </source>
</evidence>
<dbReference type="Gene3D" id="3.90.420.10">
    <property type="entry name" value="Oxidoreductase, molybdopterin-binding domain"/>
    <property type="match status" value="1"/>
</dbReference>
<comment type="cofactor">
    <cofactor evidence="1">
        <name>Mo-molybdopterin</name>
        <dbReference type="ChEBI" id="CHEBI:71302"/>
    </cofactor>
</comment>
<dbReference type="Pfam" id="PF00174">
    <property type="entry name" value="Oxidored_molyb"/>
    <property type="match status" value="1"/>
</dbReference>
<feature type="region of interest" description="Disordered" evidence="5">
    <location>
        <begin position="1"/>
        <end position="27"/>
    </location>
</feature>
<dbReference type="AlphaFoldDB" id="A0A1H2M572"/>
<evidence type="ECO:0000256" key="5">
    <source>
        <dbReference type="SAM" id="MobiDB-lite"/>
    </source>
</evidence>
<evidence type="ECO:0000256" key="2">
    <source>
        <dbReference type="ARBA" id="ARBA00022505"/>
    </source>
</evidence>
<proteinExistence type="predicted"/>
<sequence length="386" mass="41352">MTEDRKSRTTQHDHDEKRDEPVTSWGKRDEMIVHEQDPFNAEAPPGVLVEAFVTPVSTFYSRNHGPIPELDPDAWSLRVDGAVSRPLTLTLAQLRAFEAVTVTATLQCAGNRRADLIKVSDIPGEDPWGRGATSTAEWTGARLSDVLAAAGLDPAARAGHVAFDAPDVSQLADPPQPYGGSVPLGKAQSPEVLLAWAMNSEPLTQAHGAPVRVVVPGYIGARSVKWVRRVTVQSEPSDNYFQATAYRIVPPDADPKQAGPGNGISLGPVVVNAAILAPSDGSRRPAGRTEVSGYAYAGGDRTVARVDVSTDGGSTWVQADLGRRTDRWAWTMWSISVDLASGPHTLVVRAWDDAGAQQPESATSLWNPKGYANTSWDRVEIVVDAA</sequence>
<dbReference type="STRING" id="546874.SAMN04488544_1373"/>
<dbReference type="EMBL" id="LT629799">
    <property type="protein sequence ID" value="SDU88031.1"/>
    <property type="molecule type" value="Genomic_DNA"/>
</dbReference>
<reference evidence="9" key="1">
    <citation type="submission" date="2016-10" db="EMBL/GenBank/DDBJ databases">
        <authorList>
            <person name="Varghese N."/>
            <person name="Submissions S."/>
        </authorList>
    </citation>
    <scope>NUCLEOTIDE SEQUENCE [LARGE SCALE GENOMIC DNA]</scope>
    <source>
        <strain evidence="9">DSM 21743</strain>
    </source>
</reference>
<dbReference type="CDD" id="cd02110">
    <property type="entry name" value="SO_family_Moco_dimer"/>
    <property type="match status" value="1"/>
</dbReference>
<dbReference type="GO" id="GO:0006790">
    <property type="term" value="P:sulfur compound metabolic process"/>
    <property type="evidence" value="ECO:0007669"/>
    <property type="project" value="TreeGrafter"/>
</dbReference>
<keyword evidence="9" id="KW-1185">Reference proteome</keyword>
<evidence type="ECO:0000256" key="4">
    <source>
        <dbReference type="ARBA" id="ARBA00023002"/>
    </source>
</evidence>
<evidence type="ECO:0000256" key="1">
    <source>
        <dbReference type="ARBA" id="ARBA00001924"/>
    </source>
</evidence>
<dbReference type="GO" id="GO:0020037">
    <property type="term" value="F:heme binding"/>
    <property type="evidence" value="ECO:0007669"/>
    <property type="project" value="TreeGrafter"/>
</dbReference>
<evidence type="ECO:0000259" key="6">
    <source>
        <dbReference type="Pfam" id="PF00174"/>
    </source>
</evidence>
<dbReference type="FunFam" id="3.90.420.10:FF:000002">
    <property type="entry name" value="sulfite oxidase, mitochondrial"/>
    <property type="match status" value="1"/>
</dbReference>
<dbReference type="GO" id="GO:0030151">
    <property type="term" value="F:molybdenum ion binding"/>
    <property type="evidence" value="ECO:0007669"/>
    <property type="project" value="InterPro"/>
</dbReference>
<dbReference type="Gene3D" id="2.60.40.650">
    <property type="match status" value="1"/>
</dbReference>
<organism evidence="8 9">
    <name type="scientific">Microlunatus sagamiharensis</name>
    <dbReference type="NCBI Taxonomy" id="546874"/>
    <lineage>
        <taxon>Bacteria</taxon>
        <taxon>Bacillati</taxon>
        <taxon>Actinomycetota</taxon>
        <taxon>Actinomycetes</taxon>
        <taxon>Propionibacteriales</taxon>
        <taxon>Propionibacteriaceae</taxon>
        <taxon>Microlunatus</taxon>
    </lineage>
</organism>
<accession>A0A1H2M572</accession>
<dbReference type="PRINTS" id="PR00407">
    <property type="entry name" value="EUMOPTERIN"/>
</dbReference>
<dbReference type="InterPro" id="IPR000572">
    <property type="entry name" value="OxRdtase_Mopterin-bd_dom"/>
</dbReference>
<dbReference type="InterPro" id="IPR008335">
    <property type="entry name" value="Mopterin_OxRdtase_euk"/>
</dbReference>
<dbReference type="InterPro" id="IPR036374">
    <property type="entry name" value="OxRdtase_Mopterin-bd_sf"/>
</dbReference>
<gene>
    <name evidence="8" type="ORF">SAMN04488544_1373</name>
</gene>
<dbReference type="PANTHER" id="PTHR19372:SF7">
    <property type="entry name" value="SULFITE OXIDASE, MITOCHONDRIAL"/>
    <property type="match status" value="1"/>
</dbReference>
<name>A0A1H2M572_9ACTN</name>